<evidence type="ECO:0000256" key="3">
    <source>
        <dbReference type="ARBA" id="ARBA00022842"/>
    </source>
</evidence>
<dbReference type="InterPro" id="IPR005630">
    <property type="entry name" value="Terpene_synthase_metal-bd"/>
</dbReference>
<name>A0A4D6L6V5_VIGUN</name>
<dbReference type="FunFam" id="1.10.600.10:FF:000005">
    <property type="entry name" value="Ent-kaur-16-ene synthase, chloroplastic"/>
    <property type="match status" value="1"/>
</dbReference>
<proteinExistence type="predicted"/>
<dbReference type="PANTHER" id="PTHR31225:SF234">
    <property type="entry name" value="TERPENE SYNTHASE 4-RELATED"/>
    <property type="match status" value="1"/>
</dbReference>
<feature type="domain" description="Terpene synthase metal-binding" evidence="5">
    <location>
        <begin position="110"/>
        <end position="329"/>
    </location>
</feature>
<dbReference type="PANTHER" id="PTHR31225">
    <property type="entry name" value="OS04G0344100 PROTEIN-RELATED"/>
    <property type="match status" value="1"/>
</dbReference>
<protein>
    <submittedName>
        <fullName evidence="6">Linalool synthase</fullName>
    </submittedName>
</protein>
<comment type="cofactor">
    <cofactor evidence="1">
        <name>Mg(2+)</name>
        <dbReference type="ChEBI" id="CHEBI:18420"/>
    </cofactor>
</comment>
<evidence type="ECO:0000256" key="2">
    <source>
        <dbReference type="ARBA" id="ARBA00022723"/>
    </source>
</evidence>
<dbReference type="Proteomes" id="UP000501690">
    <property type="component" value="Linkage Group LG2"/>
</dbReference>
<evidence type="ECO:0000256" key="1">
    <source>
        <dbReference type="ARBA" id="ARBA00001946"/>
    </source>
</evidence>
<dbReference type="Pfam" id="PF03936">
    <property type="entry name" value="Terpene_synth_C"/>
    <property type="match status" value="2"/>
</dbReference>
<reference evidence="6 7" key="1">
    <citation type="submission" date="2019-04" db="EMBL/GenBank/DDBJ databases">
        <title>An improved genome assembly and genetic linkage map for asparagus bean, Vigna unguiculata ssp. sesquipedialis.</title>
        <authorList>
            <person name="Xia Q."/>
            <person name="Zhang R."/>
            <person name="Dong Y."/>
        </authorList>
    </citation>
    <scope>NUCLEOTIDE SEQUENCE [LARGE SCALE GENOMIC DNA]</scope>
    <source>
        <tissue evidence="6">Leaf</tissue>
    </source>
</reference>
<dbReference type="AlphaFoldDB" id="A0A4D6L6V5"/>
<accession>A0A4D6L6V5</accession>
<dbReference type="SFLD" id="SFLDG01019">
    <property type="entry name" value="Terpene_Cyclase_Like_1_C_Termi"/>
    <property type="match status" value="1"/>
</dbReference>
<evidence type="ECO:0000256" key="4">
    <source>
        <dbReference type="ARBA" id="ARBA00023239"/>
    </source>
</evidence>
<keyword evidence="4" id="KW-0456">Lyase</keyword>
<evidence type="ECO:0000313" key="7">
    <source>
        <dbReference type="Proteomes" id="UP000501690"/>
    </source>
</evidence>
<keyword evidence="2" id="KW-0479">Metal-binding</keyword>
<keyword evidence="3" id="KW-0460">Magnesium</keyword>
<dbReference type="InterPro" id="IPR050148">
    <property type="entry name" value="Terpene_synthase-like"/>
</dbReference>
<organism evidence="6 7">
    <name type="scientific">Vigna unguiculata</name>
    <name type="common">Cowpea</name>
    <dbReference type="NCBI Taxonomy" id="3917"/>
    <lineage>
        <taxon>Eukaryota</taxon>
        <taxon>Viridiplantae</taxon>
        <taxon>Streptophyta</taxon>
        <taxon>Embryophyta</taxon>
        <taxon>Tracheophyta</taxon>
        <taxon>Spermatophyta</taxon>
        <taxon>Magnoliopsida</taxon>
        <taxon>eudicotyledons</taxon>
        <taxon>Gunneridae</taxon>
        <taxon>Pentapetalae</taxon>
        <taxon>rosids</taxon>
        <taxon>fabids</taxon>
        <taxon>Fabales</taxon>
        <taxon>Fabaceae</taxon>
        <taxon>Papilionoideae</taxon>
        <taxon>50 kb inversion clade</taxon>
        <taxon>NPAAA clade</taxon>
        <taxon>indigoferoid/millettioid clade</taxon>
        <taxon>Phaseoleae</taxon>
        <taxon>Vigna</taxon>
    </lineage>
</organism>
<dbReference type="InterPro" id="IPR008949">
    <property type="entry name" value="Isoprenoid_synthase_dom_sf"/>
</dbReference>
<dbReference type="SUPFAM" id="SSF48576">
    <property type="entry name" value="Terpenoid synthases"/>
    <property type="match status" value="2"/>
</dbReference>
<dbReference type="EMBL" id="CP039346">
    <property type="protein sequence ID" value="QCD84251.1"/>
    <property type="molecule type" value="Genomic_DNA"/>
</dbReference>
<keyword evidence="7" id="KW-1185">Reference proteome</keyword>
<dbReference type="GO" id="GO:0000287">
    <property type="term" value="F:magnesium ion binding"/>
    <property type="evidence" value="ECO:0007669"/>
    <property type="project" value="InterPro"/>
</dbReference>
<dbReference type="GO" id="GO:0010333">
    <property type="term" value="F:terpene synthase activity"/>
    <property type="evidence" value="ECO:0007669"/>
    <property type="project" value="InterPro"/>
</dbReference>
<gene>
    <name evidence="6" type="ORF">DEO72_LG2g4602</name>
</gene>
<dbReference type="InterPro" id="IPR034741">
    <property type="entry name" value="Terpene_cyclase-like_1_C"/>
</dbReference>
<evidence type="ECO:0000259" key="5">
    <source>
        <dbReference type="Pfam" id="PF03936"/>
    </source>
</evidence>
<sequence>MAFLHSIFALPNKCSAILAVKLSPEHAHCSKSHFTIALQQDIDISKKGKARDELQIRHAKTLEEVKRELLGKAVQKSESTISLKQLFRTDTEIISSMYLKEIFALSKWWKELGLGNDLTFARDEPIKWYMWSMACLPDPRFSEARIEITKPLSLAYIIDDMFDFCANIDELTLFTEAVKRWDIAAVEQLPEYMKGCFRALYGITNEFAFKWVMLINAFLEEAKWFRSGHVPKTEEYLKNGIVSTGVHMILVHAFFFIGEGITEETVAVMEGLPTLISTTATILRLCDDLEGDQDELQIRHAKTLEEVKRELLGKAVQKSESTISLKQLFRTDTEIISSMYLKEIFALSKWWKELGLGNDLTFARDEPIKWYMWSMACLPDPRFSEARIEITKPLSLAYIIDDMFDFCANIDELTLFTEAVKRWDIAAVEQLPEYMKGCFRALYGITNEFAFKVQLKHGWNPITTLVKLWVMLINAFLEEAKWFRSGHVPKTEEYLKNGIVSTGVHMILVHAFFFIGEGITEETVAVMEGLPTLISTTATILRLCDDLEGDQDVKGDDNDGSYLKCYMMEHPEASIEEAREHATELISNAWKRLNQECLRDANPLPSSFTKVCLDAARMVPLMYSYDKNTLSKLEEYVKSLLHGGAMQSILQDQTSVSSNNLTSTDIM</sequence>
<dbReference type="SFLD" id="SFLDS00005">
    <property type="entry name" value="Isoprenoid_Synthase_Type_I"/>
    <property type="match status" value="1"/>
</dbReference>
<dbReference type="Gene3D" id="1.10.600.10">
    <property type="entry name" value="Farnesyl Diphosphate Synthase"/>
    <property type="match status" value="2"/>
</dbReference>
<evidence type="ECO:0000313" key="6">
    <source>
        <dbReference type="EMBL" id="QCD84251.1"/>
    </source>
</evidence>
<dbReference type="GO" id="GO:0016114">
    <property type="term" value="P:terpenoid biosynthetic process"/>
    <property type="evidence" value="ECO:0007669"/>
    <property type="project" value="InterPro"/>
</dbReference>
<feature type="domain" description="Terpene synthase metal-binding" evidence="5">
    <location>
        <begin position="352"/>
        <end position="591"/>
    </location>
</feature>